<evidence type="ECO:0000259" key="13">
    <source>
        <dbReference type="SMART" id="SM00382"/>
    </source>
</evidence>
<dbReference type="InterPro" id="IPR003960">
    <property type="entry name" value="ATPase_AAA_CS"/>
</dbReference>
<evidence type="ECO:0000313" key="15">
    <source>
        <dbReference type="EMBL" id="KAG5176121.1"/>
    </source>
</evidence>
<evidence type="ECO:0000313" key="16">
    <source>
        <dbReference type="Proteomes" id="UP000664859"/>
    </source>
</evidence>
<reference evidence="15" key="1">
    <citation type="submission" date="2021-02" db="EMBL/GenBank/DDBJ databases">
        <title>First Annotated Genome of the Yellow-green Alga Tribonema minus.</title>
        <authorList>
            <person name="Mahan K.M."/>
        </authorList>
    </citation>
    <scope>NUCLEOTIDE SEQUENCE</scope>
    <source>
        <strain evidence="15">UTEX B ZZ1240</strain>
    </source>
</reference>
<protein>
    <submittedName>
        <fullName evidence="15">BCS1 N terminal-domain-containing protein</fullName>
    </submittedName>
</protein>
<sequence length="471" mass="52381">MDSNPFFTGGVGLALLGAAAGVARRVGAAGTMMARRHLLMTLEVTNKDPSFPWVLHWLTTQGHRSQHLSVNTTAFKRSDGSTGLRFDMMPGPGRHLIPYKNRWFWVERERQVNSVTLETGTPWEKVVMTTIGRDPTVFDHLLQDARTAALAKADGTDTLTIYTCWGADWKPFGHPRRKRPLTSVVLDDGIGERIMGDLQEWRHSAKWYYERGVPYRRGYLLHGPPGSGKTSYIYAIAGHLDYDICMLSLSEEGMSDDRLAHALSQAPQRSIILLEDVDAAFLHRSASASSRGRVTFSGLLNTLDGVTSSEERLIFMTTNFVERLDPALMRPGRVDVVEYIGAASTNQMRRLFAQFYPALPASSDLPDNFASQVDTAARSGVSMAALQGYLLLHKLRPEEAVAMAHDHFAQKERETTAASLAELITPTSAELVPQAEVELIDGRPNRTKRRPISAFELDKMFYNPQQGSGFE</sequence>
<keyword evidence="9" id="KW-0496">Mitochondrion</keyword>
<dbReference type="AlphaFoldDB" id="A0A835YK68"/>
<dbReference type="SMART" id="SM01024">
    <property type="entry name" value="BCS1_N"/>
    <property type="match status" value="1"/>
</dbReference>
<keyword evidence="10" id="KW-0472">Membrane</keyword>
<comment type="similarity">
    <text evidence="2">Belongs to the AAA ATPase family. BCS1 subfamily.</text>
</comment>
<dbReference type="InterPro" id="IPR003593">
    <property type="entry name" value="AAA+_ATPase"/>
</dbReference>
<evidence type="ECO:0000256" key="1">
    <source>
        <dbReference type="ARBA" id="ARBA00004434"/>
    </source>
</evidence>
<keyword evidence="4 12" id="KW-0547">Nucleotide-binding</keyword>
<dbReference type="EMBL" id="JAFCMP010000540">
    <property type="protein sequence ID" value="KAG5176121.1"/>
    <property type="molecule type" value="Genomic_DNA"/>
</dbReference>
<dbReference type="PROSITE" id="PS00674">
    <property type="entry name" value="AAA"/>
    <property type="match status" value="1"/>
</dbReference>
<name>A0A835YK68_9STRA</name>
<keyword evidence="6" id="KW-0378">Hydrolase</keyword>
<feature type="domain" description="BCS1 N-terminal" evidence="14">
    <location>
        <begin position="14"/>
        <end position="184"/>
    </location>
</feature>
<evidence type="ECO:0000256" key="11">
    <source>
        <dbReference type="ARBA" id="ARBA00048778"/>
    </source>
</evidence>
<keyword evidence="5" id="KW-0999">Mitochondrion inner membrane</keyword>
<evidence type="ECO:0000256" key="8">
    <source>
        <dbReference type="ARBA" id="ARBA00022989"/>
    </source>
</evidence>
<keyword evidence="3" id="KW-0812">Transmembrane</keyword>
<evidence type="ECO:0000256" key="7">
    <source>
        <dbReference type="ARBA" id="ARBA00022840"/>
    </source>
</evidence>
<dbReference type="GO" id="GO:0016887">
    <property type="term" value="F:ATP hydrolysis activity"/>
    <property type="evidence" value="ECO:0007669"/>
    <property type="project" value="InterPro"/>
</dbReference>
<dbReference type="SUPFAM" id="SSF52540">
    <property type="entry name" value="P-loop containing nucleoside triphosphate hydrolases"/>
    <property type="match status" value="1"/>
</dbReference>
<evidence type="ECO:0000256" key="5">
    <source>
        <dbReference type="ARBA" id="ARBA00022792"/>
    </source>
</evidence>
<comment type="catalytic activity">
    <reaction evidence="11">
        <text>ATP + H2O = ADP + phosphate + H(+)</text>
        <dbReference type="Rhea" id="RHEA:13065"/>
        <dbReference type="ChEBI" id="CHEBI:15377"/>
        <dbReference type="ChEBI" id="CHEBI:15378"/>
        <dbReference type="ChEBI" id="CHEBI:30616"/>
        <dbReference type="ChEBI" id="CHEBI:43474"/>
        <dbReference type="ChEBI" id="CHEBI:456216"/>
    </reaction>
    <physiologicalReaction direction="left-to-right" evidence="11">
        <dbReference type="Rhea" id="RHEA:13066"/>
    </physiologicalReaction>
</comment>
<dbReference type="GO" id="GO:0005524">
    <property type="term" value="F:ATP binding"/>
    <property type="evidence" value="ECO:0007669"/>
    <property type="project" value="UniProtKB-KW"/>
</dbReference>
<dbReference type="SMART" id="SM00382">
    <property type="entry name" value="AAA"/>
    <property type="match status" value="1"/>
</dbReference>
<evidence type="ECO:0000256" key="9">
    <source>
        <dbReference type="ARBA" id="ARBA00023128"/>
    </source>
</evidence>
<dbReference type="Gene3D" id="3.40.50.300">
    <property type="entry name" value="P-loop containing nucleotide triphosphate hydrolases"/>
    <property type="match status" value="1"/>
</dbReference>
<keyword evidence="8" id="KW-1133">Transmembrane helix</keyword>
<comment type="caution">
    <text evidence="15">The sequence shown here is derived from an EMBL/GenBank/DDBJ whole genome shotgun (WGS) entry which is preliminary data.</text>
</comment>
<dbReference type="InterPro" id="IPR050747">
    <property type="entry name" value="Mitochondrial_chaperone_BCS1"/>
</dbReference>
<dbReference type="Pfam" id="PF08740">
    <property type="entry name" value="BCS1_N"/>
    <property type="match status" value="1"/>
</dbReference>
<dbReference type="OrthoDB" id="10251412at2759"/>
<dbReference type="GO" id="GO:0005743">
    <property type="term" value="C:mitochondrial inner membrane"/>
    <property type="evidence" value="ECO:0007669"/>
    <property type="project" value="UniProtKB-SubCell"/>
</dbReference>
<evidence type="ECO:0000256" key="10">
    <source>
        <dbReference type="ARBA" id="ARBA00023136"/>
    </source>
</evidence>
<dbReference type="Pfam" id="PF00004">
    <property type="entry name" value="AAA"/>
    <property type="match status" value="1"/>
</dbReference>
<evidence type="ECO:0000256" key="12">
    <source>
        <dbReference type="RuleBase" id="RU003651"/>
    </source>
</evidence>
<dbReference type="InterPro" id="IPR057495">
    <property type="entry name" value="AAA_lid_BCS1"/>
</dbReference>
<evidence type="ECO:0000256" key="4">
    <source>
        <dbReference type="ARBA" id="ARBA00022741"/>
    </source>
</evidence>
<organism evidence="15 16">
    <name type="scientific">Tribonema minus</name>
    <dbReference type="NCBI Taxonomy" id="303371"/>
    <lineage>
        <taxon>Eukaryota</taxon>
        <taxon>Sar</taxon>
        <taxon>Stramenopiles</taxon>
        <taxon>Ochrophyta</taxon>
        <taxon>PX clade</taxon>
        <taxon>Xanthophyceae</taxon>
        <taxon>Tribonematales</taxon>
        <taxon>Tribonemataceae</taxon>
        <taxon>Tribonema</taxon>
    </lineage>
</organism>
<dbReference type="Proteomes" id="UP000664859">
    <property type="component" value="Unassembled WGS sequence"/>
</dbReference>
<evidence type="ECO:0000256" key="3">
    <source>
        <dbReference type="ARBA" id="ARBA00022692"/>
    </source>
</evidence>
<keyword evidence="16" id="KW-1185">Reference proteome</keyword>
<accession>A0A835YK68</accession>
<keyword evidence="7 12" id="KW-0067">ATP-binding</keyword>
<evidence type="ECO:0000256" key="2">
    <source>
        <dbReference type="ARBA" id="ARBA00007448"/>
    </source>
</evidence>
<evidence type="ECO:0000256" key="6">
    <source>
        <dbReference type="ARBA" id="ARBA00022801"/>
    </source>
</evidence>
<proteinExistence type="inferred from homology"/>
<dbReference type="PANTHER" id="PTHR23070">
    <property type="entry name" value="BCS1 AAA-TYPE ATPASE"/>
    <property type="match status" value="1"/>
</dbReference>
<dbReference type="InterPro" id="IPR014851">
    <property type="entry name" value="BCS1_N"/>
</dbReference>
<evidence type="ECO:0000259" key="14">
    <source>
        <dbReference type="SMART" id="SM01024"/>
    </source>
</evidence>
<dbReference type="Pfam" id="PF25426">
    <property type="entry name" value="AAA_lid_BCS1"/>
    <property type="match status" value="1"/>
</dbReference>
<dbReference type="InterPro" id="IPR003959">
    <property type="entry name" value="ATPase_AAA_core"/>
</dbReference>
<dbReference type="InterPro" id="IPR027417">
    <property type="entry name" value="P-loop_NTPase"/>
</dbReference>
<dbReference type="CDD" id="cd19510">
    <property type="entry name" value="RecA-like_BCS1"/>
    <property type="match status" value="1"/>
</dbReference>
<comment type="subcellular location">
    <subcellularLocation>
        <location evidence="1">Mitochondrion inner membrane</location>
        <topology evidence="1">Single-pass membrane protein</topology>
    </subcellularLocation>
</comment>
<feature type="domain" description="AAA+ ATPase" evidence="13">
    <location>
        <begin position="215"/>
        <end position="344"/>
    </location>
</feature>
<gene>
    <name evidence="15" type="ORF">JKP88DRAFT_203178</name>
</gene>